<feature type="transmembrane region" description="Helical" evidence="6">
    <location>
        <begin position="91"/>
        <end position="113"/>
    </location>
</feature>
<keyword evidence="2" id="KW-1003">Cell membrane</keyword>
<dbReference type="GO" id="GO:0005886">
    <property type="term" value="C:plasma membrane"/>
    <property type="evidence" value="ECO:0007669"/>
    <property type="project" value="UniProtKB-SubCell"/>
</dbReference>
<evidence type="ECO:0000313" key="8">
    <source>
        <dbReference type="EMBL" id="ARN82859.1"/>
    </source>
</evidence>
<reference evidence="8 9" key="1">
    <citation type="submission" date="2017-02" db="EMBL/GenBank/DDBJ databases">
        <authorList>
            <person name="Peterson S.W."/>
        </authorList>
    </citation>
    <scope>NUCLEOTIDE SEQUENCE [LARGE SCALE GENOMIC DNA]</scope>
    <source>
        <strain evidence="8 9">S285</strain>
    </source>
</reference>
<name>A0A1W6MZ93_9HYPH</name>
<feature type="transmembrane region" description="Helical" evidence="6">
    <location>
        <begin position="56"/>
        <end position="79"/>
    </location>
</feature>
<feature type="transmembrane region" description="Helical" evidence="6">
    <location>
        <begin position="416"/>
        <end position="436"/>
    </location>
</feature>
<dbReference type="InterPro" id="IPR008457">
    <property type="entry name" value="Cu-R_CopD_dom"/>
</dbReference>
<dbReference type="EMBL" id="CP019948">
    <property type="protein sequence ID" value="ARN82859.1"/>
    <property type="molecule type" value="Genomic_DNA"/>
</dbReference>
<evidence type="ECO:0000256" key="6">
    <source>
        <dbReference type="SAM" id="Phobius"/>
    </source>
</evidence>
<evidence type="ECO:0000256" key="4">
    <source>
        <dbReference type="ARBA" id="ARBA00022989"/>
    </source>
</evidence>
<comment type="subcellular location">
    <subcellularLocation>
        <location evidence="1">Cell membrane</location>
        <topology evidence="1">Multi-pass membrane protein</topology>
    </subcellularLocation>
</comment>
<sequence length="533" mass="56523">MQAFLSIYTMIDWILRGVSVAAQTLAVGGIAYFLFALAPMKLGDERAVLERFCARMIFWAALAACASQLLAAAALIAFLVGSTGAELKTAISAEAASFHFLSAGAACALALAARRRGLSAAVAPMLVALSLLLVGAHLGVSHAASRSEPSPLLLTAETLHLLALATWIGGIPFFIASLRMIGDGTERRVVSRRFSVTSLISVAVLAATGVLMAVPYTGSLAGLYQTQYGLLLSSKVVLLIMLLCLGASNFLIIRTRRRDGLKDVRVFAEIEAGVGLIAILCAVALASSPLAATTEAARPGTAEIAARLQPAWPRLESPALAQLSSAQADTAIGTDLESNRNEADVAWSESHHHYAALVIILVGLVALLAQSRRFKIARHWPLLVLGLAGYLVVTADEEVWPLGKIGFLESLATPQIAQHKLMIALIAGFAACEWGVQSKRFRAAWPSYVFPVTIAAAAAFLLTHYGHTGRKEEVLIEISHTPIALIGVIVAGARWMELRLEPTPVSRIAGLAWPIAMISAGAFLLMYREAVPT</sequence>
<dbReference type="OrthoDB" id="113685at2"/>
<feature type="domain" description="Copper resistance protein D" evidence="7">
    <location>
        <begin position="190"/>
        <end position="285"/>
    </location>
</feature>
<accession>A0A1W6MZ93</accession>
<feature type="transmembrane region" description="Helical" evidence="6">
    <location>
        <begin position="236"/>
        <end position="254"/>
    </location>
</feature>
<dbReference type="STRING" id="655015.B1812_19215"/>
<feature type="transmembrane region" description="Helical" evidence="6">
    <location>
        <begin position="478"/>
        <end position="496"/>
    </location>
</feature>
<evidence type="ECO:0000256" key="1">
    <source>
        <dbReference type="ARBA" id="ARBA00004651"/>
    </source>
</evidence>
<proteinExistence type="predicted"/>
<feature type="transmembrane region" description="Helical" evidence="6">
    <location>
        <begin position="266"/>
        <end position="286"/>
    </location>
</feature>
<feature type="transmembrane region" description="Helical" evidence="6">
    <location>
        <begin position="508"/>
        <end position="527"/>
    </location>
</feature>
<dbReference type="PANTHER" id="PTHR34820:SF4">
    <property type="entry name" value="INNER MEMBRANE PROTEIN YEBZ"/>
    <property type="match status" value="1"/>
</dbReference>
<evidence type="ECO:0000256" key="3">
    <source>
        <dbReference type="ARBA" id="ARBA00022692"/>
    </source>
</evidence>
<feature type="transmembrane region" description="Helical" evidence="6">
    <location>
        <begin position="160"/>
        <end position="182"/>
    </location>
</feature>
<feature type="transmembrane region" description="Helical" evidence="6">
    <location>
        <begin position="194"/>
        <end position="216"/>
    </location>
</feature>
<keyword evidence="3 6" id="KW-0812">Transmembrane</keyword>
<feature type="transmembrane region" description="Helical" evidence="6">
    <location>
        <begin position="351"/>
        <end position="368"/>
    </location>
</feature>
<keyword evidence="4 6" id="KW-1133">Transmembrane helix</keyword>
<dbReference type="GO" id="GO:0006825">
    <property type="term" value="P:copper ion transport"/>
    <property type="evidence" value="ECO:0007669"/>
    <property type="project" value="InterPro"/>
</dbReference>
<evidence type="ECO:0000256" key="5">
    <source>
        <dbReference type="ARBA" id="ARBA00023136"/>
    </source>
</evidence>
<dbReference type="AlphaFoldDB" id="A0A1W6MZ93"/>
<evidence type="ECO:0000256" key="2">
    <source>
        <dbReference type="ARBA" id="ARBA00022475"/>
    </source>
</evidence>
<feature type="transmembrane region" description="Helical" evidence="6">
    <location>
        <begin position="448"/>
        <end position="466"/>
    </location>
</feature>
<organism evidence="8 9">
    <name type="scientific">Methylocystis bryophila</name>
    <dbReference type="NCBI Taxonomy" id="655015"/>
    <lineage>
        <taxon>Bacteria</taxon>
        <taxon>Pseudomonadati</taxon>
        <taxon>Pseudomonadota</taxon>
        <taxon>Alphaproteobacteria</taxon>
        <taxon>Hyphomicrobiales</taxon>
        <taxon>Methylocystaceae</taxon>
        <taxon>Methylocystis</taxon>
    </lineage>
</organism>
<dbReference type="RefSeq" id="WP_085772996.1">
    <property type="nucleotide sequence ID" value="NZ_AP027149.1"/>
</dbReference>
<keyword evidence="9" id="KW-1185">Reference proteome</keyword>
<gene>
    <name evidence="8" type="ORF">B1812_19215</name>
</gene>
<keyword evidence="5 6" id="KW-0472">Membrane</keyword>
<protein>
    <recommendedName>
        <fullName evidence="7">Copper resistance protein D domain-containing protein</fullName>
    </recommendedName>
</protein>
<evidence type="ECO:0000259" key="7">
    <source>
        <dbReference type="Pfam" id="PF05425"/>
    </source>
</evidence>
<feature type="transmembrane region" description="Helical" evidence="6">
    <location>
        <begin position="380"/>
        <end position="396"/>
    </location>
</feature>
<evidence type="ECO:0000313" key="9">
    <source>
        <dbReference type="Proteomes" id="UP000193978"/>
    </source>
</evidence>
<dbReference type="Pfam" id="PF05425">
    <property type="entry name" value="CopD"/>
    <property type="match status" value="1"/>
</dbReference>
<feature type="transmembrane region" description="Helical" evidence="6">
    <location>
        <begin position="120"/>
        <end position="140"/>
    </location>
</feature>
<dbReference type="Proteomes" id="UP000193978">
    <property type="component" value="Chromosome"/>
</dbReference>
<dbReference type="PANTHER" id="PTHR34820">
    <property type="entry name" value="INNER MEMBRANE PROTEIN YEBZ"/>
    <property type="match status" value="1"/>
</dbReference>
<feature type="transmembrane region" description="Helical" evidence="6">
    <location>
        <begin position="13"/>
        <end position="35"/>
    </location>
</feature>
<dbReference type="InterPro" id="IPR032694">
    <property type="entry name" value="CopC/D"/>
</dbReference>
<dbReference type="KEGG" id="mbry:B1812_19215"/>